<dbReference type="Proteomes" id="UP000709959">
    <property type="component" value="Unassembled WGS sequence"/>
</dbReference>
<sequence>MASTRALRSGPSGYSLIELLVVLAIVAILSIAGVTMLGNRGGNSVRVVLDELEGAIMDAHKYAATSGRDVAIVTWGQWDAASANPLQAARGVATQTSLAIQTVITAPPASPTDAEKTVAPIFTLSNSREYMNVGVAVNGSPWWNNAMQANASGKQNEDLTTVEPFKSDASFQAAVTAANNLFQGALNQVTISGANKRFNNSFMIQVVSTAGGFAVPAGAMGLIVVQNNGATVYRFYNPGAANGDGKWRRI</sequence>
<comment type="caution">
    <text evidence="2">The sequence shown here is derived from an EMBL/GenBank/DDBJ whole genome shotgun (WGS) entry which is preliminary data.</text>
</comment>
<proteinExistence type="predicted"/>
<accession>A0A936K8I4</accession>
<keyword evidence="1" id="KW-0472">Membrane</keyword>
<dbReference type="NCBIfam" id="TIGR02532">
    <property type="entry name" value="IV_pilin_GFxxxE"/>
    <property type="match status" value="1"/>
</dbReference>
<dbReference type="Pfam" id="PF07963">
    <property type="entry name" value="N_methyl"/>
    <property type="match status" value="1"/>
</dbReference>
<dbReference type="InterPro" id="IPR045584">
    <property type="entry name" value="Pilin-like"/>
</dbReference>
<dbReference type="SUPFAM" id="SSF54523">
    <property type="entry name" value="Pili subunits"/>
    <property type="match status" value="1"/>
</dbReference>
<keyword evidence="1" id="KW-1133">Transmembrane helix</keyword>
<gene>
    <name evidence="2" type="ORF">IPN91_12990</name>
</gene>
<protein>
    <submittedName>
        <fullName evidence="2">Prepilin-type N-terminal cleavage/methylation domain-containing protein</fullName>
    </submittedName>
</protein>
<feature type="transmembrane region" description="Helical" evidence="1">
    <location>
        <begin position="12"/>
        <end position="37"/>
    </location>
</feature>
<organism evidence="2 3">
    <name type="scientific">Candidatus Geothrix odensensis</name>
    <dbReference type="NCBI Taxonomy" id="2954440"/>
    <lineage>
        <taxon>Bacteria</taxon>
        <taxon>Pseudomonadati</taxon>
        <taxon>Acidobacteriota</taxon>
        <taxon>Holophagae</taxon>
        <taxon>Holophagales</taxon>
        <taxon>Holophagaceae</taxon>
        <taxon>Geothrix</taxon>
    </lineage>
</organism>
<dbReference type="EMBL" id="JADKCH010000021">
    <property type="protein sequence ID" value="MBK8573517.1"/>
    <property type="molecule type" value="Genomic_DNA"/>
</dbReference>
<dbReference type="AlphaFoldDB" id="A0A936K8I4"/>
<evidence type="ECO:0000313" key="2">
    <source>
        <dbReference type="EMBL" id="MBK8573517.1"/>
    </source>
</evidence>
<keyword evidence="1" id="KW-0812">Transmembrane</keyword>
<reference evidence="2 3" key="1">
    <citation type="submission" date="2020-10" db="EMBL/GenBank/DDBJ databases">
        <title>Connecting structure to function with the recovery of over 1000 high-quality activated sludge metagenome-assembled genomes encoding full-length rRNA genes using long-read sequencing.</title>
        <authorList>
            <person name="Singleton C.M."/>
            <person name="Petriglieri F."/>
            <person name="Kristensen J.M."/>
            <person name="Kirkegaard R.H."/>
            <person name="Michaelsen T.Y."/>
            <person name="Andersen M.H."/>
            <person name="Karst S.M."/>
            <person name="Dueholm M.S."/>
            <person name="Nielsen P.H."/>
            <person name="Albertsen M."/>
        </authorList>
    </citation>
    <scope>NUCLEOTIDE SEQUENCE [LARGE SCALE GENOMIC DNA]</scope>
    <source>
        <strain evidence="2">OdNE_18-Q3-R46-58_MAXAC.008</strain>
    </source>
</reference>
<dbReference type="PROSITE" id="PS00409">
    <property type="entry name" value="PROKAR_NTER_METHYL"/>
    <property type="match status" value="1"/>
</dbReference>
<name>A0A936K8I4_9BACT</name>
<evidence type="ECO:0000256" key="1">
    <source>
        <dbReference type="SAM" id="Phobius"/>
    </source>
</evidence>
<dbReference type="InterPro" id="IPR012902">
    <property type="entry name" value="N_methyl_site"/>
</dbReference>
<evidence type="ECO:0000313" key="3">
    <source>
        <dbReference type="Proteomes" id="UP000709959"/>
    </source>
</evidence>